<comment type="caution">
    <text evidence="1">The sequence shown here is derived from an EMBL/GenBank/DDBJ whole genome shotgun (WGS) entry which is preliminary data.</text>
</comment>
<keyword evidence="2" id="KW-1185">Reference proteome</keyword>
<protein>
    <submittedName>
        <fullName evidence="1">Uncharacterized protein</fullName>
    </submittedName>
</protein>
<sequence length="31" mass="3648">MPRSISNSTLLAQEEAYWRQRAKQLWLKEGG</sequence>
<name>A0AAD6MJV5_9ROSI</name>
<dbReference type="Proteomes" id="UP001164929">
    <property type="component" value="Chromosome 8"/>
</dbReference>
<evidence type="ECO:0000313" key="1">
    <source>
        <dbReference type="EMBL" id="KAJ6986605.1"/>
    </source>
</evidence>
<accession>A0AAD6MJV5</accession>
<organism evidence="1 2">
    <name type="scientific">Populus alba x Populus x berolinensis</name>
    <dbReference type="NCBI Taxonomy" id="444605"/>
    <lineage>
        <taxon>Eukaryota</taxon>
        <taxon>Viridiplantae</taxon>
        <taxon>Streptophyta</taxon>
        <taxon>Embryophyta</taxon>
        <taxon>Tracheophyta</taxon>
        <taxon>Spermatophyta</taxon>
        <taxon>Magnoliopsida</taxon>
        <taxon>eudicotyledons</taxon>
        <taxon>Gunneridae</taxon>
        <taxon>Pentapetalae</taxon>
        <taxon>rosids</taxon>
        <taxon>fabids</taxon>
        <taxon>Malpighiales</taxon>
        <taxon>Salicaceae</taxon>
        <taxon>Saliceae</taxon>
        <taxon>Populus</taxon>
    </lineage>
</organism>
<proteinExistence type="predicted"/>
<dbReference type="EMBL" id="JAQIZT010000008">
    <property type="protein sequence ID" value="KAJ6986605.1"/>
    <property type="molecule type" value="Genomic_DNA"/>
</dbReference>
<dbReference type="AlphaFoldDB" id="A0AAD6MJV5"/>
<evidence type="ECO:0000313" key="2">
    <source>
        <dbReference type="Proteomes" id="UP001164929"/>
    </source>
</evidence>
<reference evidence="1" key="1">
    <citation type="journal article" date="2023" name="Mol. Ecol. Resour.">
        <title>Chromosome-level genome assembly of a triploid poplar Populus alba 'Berolinensis'.</title>
        <authorList>
            <person name="Chen S."/>
            <person name="Yu Y."/>
            <person name="Wang X."/>
            <person name="Wang S."/>
            <person name="Zhang T."/>
            <person name="Zhou Y."/>
            <person name="He R."/>
            <person name="Meng N."/>
            <person name="Wang Y."/>
            <person name="Liu W."/>
            <person name="Liu Z."/>
            <person name="Liu J."/>
            <person name="Guo Q."/>
            <person name="Huang H."/>
            <person name="Sederoff R.R."/>
            <person name="Wang G."/>
            <person name="Qu G."/>
            <person name="Chen S."/>
        </authorList>
    </citation>
    <scope>NUCLEOTIDE SEQUENCE</scope>
    <source>
        <strain evidence="1">SC-2020</strain>
    </source>
</reference>
<gene>
    <name evidence="1" type="ORF">NC653_019971</name>
</gene>